<dbReference type="Pfam" id="PF17963">
    <property type="entry name" value="Big_9"/>
    <property type="match status" value="1"/>
</dbReference>
<dbReference type="InterPro" id="IPR001343">
    <property type="entry name" value="Hemolysn_Ca-bd"/>
</dbReference>
<proteinExistence type="predicted"/>
<evidence type="ECO:0000256" key="1">
    <source>
        <dbReference type="ARBA" id="ARBA00022729"/>
    </source>
</evidence>
<evidence type="ECO:0000256" key="4">
    <source>
        <dbReference type="SAM" id="MobiDB-lite"/>
    </source>
</evidence>
<keyword evidence="7" id="KW-1185">Reference proteome</keyword>
<dbReference type="InterPro" id="IPR038081">
    <property type="entry name" value="CalX-like_sf"/>
</dbReference>
<evidence type="ECO:0000313" key="6">
    <source>
        <dbReference type="EMBL" id="SBT22683.1"/>
    </source>
</evidence>
<feature type="domain" description="Calx-beta" evidence="5">
    <location>
        <begin position="120"/>
        <end position="164"/>
    </location>
</feature>
<dbReference type="InterPro" id="IPR010221">
    <property type="entry name" value="VCBS_dom"/>
</dbReference>
<dbReference type="NCBIfam" id="TIGR01965">
    <property type="entry name" value="VCBS_repeat"/>
    <property type="match status" value="1"/>
</dbReference>
<keyword evidence="1" id="KW-0732">Signal</keyword>
<dbReference type="Gene3D" id="2.60.40.2030">
    <property type="match status" value="2"/>
</dbReference>
<keyword evidence="2" id="KW-0677">Repeat</keyword>
<reference evidence="6 7" key="1">
    <citation type="submission" date="2016-06" db="EMBL/GenBank/DDBJ databases">
        <authorList>
            <person name="Rodrigo-Torres L."/>
            <person name="Arahal D.R."/>
        </authorList>
    </citation>
    <scope>NUCLEOTIDE SEQUENCE [LARGE SCALE GENOMIC DNA]</scope>
    <source>
        <strain evidence="6 7">CECT 5116</strain>
    </source>
</reference>
<organism evidence="6 7">
    <name type="scientific">Marinomonas gallaica</name>
    <dbReference type="NCBI Taxonomy" id="1806667"/>
    <lineage>
        <taxon>Bacteria</taxon>
        <taxon>Pseudomonadati</taxon>
        <taxon>Pseudomonadota</taxon>
        <taxon>Gammaproteobacteria</taxon>
        <taxon>Oceanospirillales</taxon>
        <taxon>Oceanospirillaceae</taxon>
        <taxon>Marinomonas</taxon>
    </lineage>
</organism>
<name>A0ABY0JJ46_9GAMM</name>
<dbReference type="InterPro" id="IPR003644">
    <property type="entry name" value="Calx_beta"/>
</dbReference>
<dbReference type="Pfam" id="PF03160">
    <property type="entry name" value="Calx-beta"/>
    <property type="match status" value="3"/>
</dbReference>
<dbReference type="SUPFAM" id="SSF141072">
    <property type="entry name" value="CalX-like"/>
    <property type="match status" value="2"/>
</dbReference>
<dbReference type="Pfam" id="PF00353">
    <property type="entry name" value="HemolysinCabind"/>
    <property type="match status" value="1"/>
</dbReference>
<evidence type="ECO:0000256" key="3">
    <source>
        <dbReference type="ARBA" id="ARBA00022837"/>
    </source>
</evidence>
<feature type="domain" description="Calx-beta" evidence="5">
    <location>
        <begin position="200"/>
        <end position="293"/>
    </location>
</feature>
<protein>
    <submittedName>
        <fullName evidence="6">RTX-I toxin determinant A from serotypes 1/9</fullName>
    </submittedName>
</protein>
<dbReference type="Gene3D" id="2.60.40.2810">
    <property type="match status" value="1"/>
</dbReference>
<dbReference type="EMBL" id="FLRB01000024">
    <property type="protein sequence ID" value="SBT22683.1"/>
    <property type="molecule type" value="Genomic_DNA"/>
</dbReference>
<evidence type="ECO:0000313" key="7">
    <source>
        <dbReference type="Proteomes" id="UP000092840"/>
    </source>
</evidence>
<feature type="domain" description="Calx-beta" evidence="5">
    <location>
        <begin position="3"/>
        <end position="47"/>
    </location>
</feature>
<keyword evidence="3" id="KW-0106">Calcium</keyword>
<comment type="caution">
    <text evidence="6">The sequence shown here is derived from an EMBL/GenBank/DDBJ whole genome shotgun (WGS) entry which is preliminary data.</text>
</comment>
<sequence>MTYDASTNEFVVPQGVADFTVTIETNDDTEVESQENFTLTVGGQSGVTAIADNDSGVTSVSPAVNQAGDIIIEGDKAIFTVNLSNTTASPQMYSISLGANTDQADSNDYNADLANALFSNGVIYDAVNGKITVPVGVDSFTVSVETNDDTLIENAESFTLVVADRTGLAIVNDNDKSTIDEVTLNNTGDTVTEGETANFTVTLSEGNTTAQTYNVATFFGDANTAVAADIASLSFSGTGVTDNNDGTVTVEAGVTSFDVNVATFDDTLVESSETFQLQIDGTTYDATATIIDNDAPEIVLKNPVANVSEEGLADGNRDDNPDGDDTTDNSSFVGEFTIPDVEGINYTISLELPDDTIKSGGSNVVWSYDNGDVVGSVGEGVDAVSIIRIELNDVNDTTGSYTVTLLEPVDHPDVSIEDTLSLNFGITITDGSLESTKEVNVIIEDDSPNALDAQTDALVLSSEESVADSVLISNIIGGFGSIQTEGDSHSSQFKVVDNDADSLIDLVSWDDRDDDPTKIQLVDTDDTVSGSIDSYLILGQFTHTNSPINSGTKAFTESELSYTFTVNIAGSEQEVTLTADLFGEYTFNDQVDSDDRMRLELDETTSTTITVDGTVYKVELAGFQTPDGGISNTLVTKENESQSADVVASISVVSAAQTYSTLTGIIELGADFGADGAGSINAEAYTNSYGTFVINVDGTYSFTPSKDFGDSIGIGESQEVVLDYTVTDNDGDNTNNQVTITVSHPDTRPEAVNDTTSGDEDTVIIIDVLSNDKDEDNDELSIISASLVDPSLGTVSIVDDQLQLTPTEHYSGQVEIEYTIRDEDGLESSANVTVDVIAVADTPIFTPLNSLPIGGDGLTKQVWTGVFSSNWGGEGQSDIDTLEAFVEAETASSSNTSSLIVAVSGSTDEAQGTLTLINGFVFLEAGKEYQFSGHGDDSLYIRFGSDIIADANWGDESGLIRSQNFEVDATGYYPVEIAHHNQNGPGNYEINIVESGQDASLISTDNFSLFSSISTLESAGIRLGAAVEVDGELDHYRAYGVNEGDENTNIPLEKFSVNLVDLDGSEQLTVSVSGGQVGSVLSDGEHSIEFNSSTVSYDVTGWNFENLTVKVLSVDTDESFELNFVATATETSNLVISSTTKSINLTVYESSTLSDTFFEDMSKAISDDIAEIKNDAGKGDEDNGKSDFYDGKGNDEDVDSHITGTSNNDLIDGNDENDHIEGFNAQDTLIGGTGNDWVEGGDGDDFLLGGGSNHS</sequence>
<feature type="region of interest" description="Disordered" evidence="4">
    <location>
        <begin position="310"/>
        <end position="332"/>
    </location>
</feature>
<gene>
    <name evidence="6" type="primary">apxIA</name>
    <name evidence="6" type="ORF">MGA5116_03307</name>
</gene>
<feature type="compositionally biased region" description="Basic and acidic residues" evidence="4">
    <location>
        <begin position="1174"/>
        <end position="1195"/>
    </location>
</feature>
<evidence type="ECO:0000256" key="2">
    <source>
        <dbReference type="ARBA" id="ARBA00022737"/>
    </source>
</evidence>
<dbReference type="SUPFAM" id="SSF51120">
    <property type="entry name" value="beta-Roll"/>
    <property type="match status" value="1"/>
</dbReference>
<evidence type="ECO:0000259" key="5">
    <source>
        <dbReference type="Pfam" id="PF03160"/>
    </source>
</evidence>
<dbReference type="InterPro" id="IPR011049">
    <property type="entry name" value="Serralysin-like_metalloprot_C"/>
</dbReference>
<feature type="region of interest" description="Disordered" evidence="4">
    <location>
        <begin position="1174"/>
        <end position="1255"/>
    </location>
</feature>
<dbReference type="Proteomes" id="UP000092840">
    <property type="component" value="Unassembled WGS sequence"/>
</dbReference>
<accession>A0ABY0JJ46</accession>